<dbReference type="PANTHER" id="PTHR33133">
    <property type="entry name" value="OS08G0107100 PROTEIN-RELATED"/>
    <property type="match status" value="1"/>
</dbReference>
<keyword evidence="1" id="KW-0472">Membrane</keyword>
<comment type="caution">
    <text evidence="2">The sequence shown here is derived from an EMBL/GenBank/DDBJ whole genome shotgun (WGS) entry which is preliminary data.</text>
</comment>
<feature type="transmembrane region" description="Helical" evidence="1">
    <location>
        <begin position="209"/>
        <end position="227"/>
    </location>
</feature>
<proteinExistence type="predicted"/>
<evidence type="ECO:0000256" key="1">
    <source>
        <dbReference type="SAM" id="Phobius"/>
    </source>
</evidence>
<protein>
    <submittedName>
        <fullName evidence="2">Uncharacterized protein</fullName>
    </submittedName>
</protein>
<dbReference type="AlphaFoldDB" id="A0AAD3RZV9"/>
<feature type="transmembrane region" description="Helical" evidence="1">
    <location>
        <begin position="59"/>
        <end position="82"/>
    </location>
</feature>
<keyword evidence="3" id="KW-1185">Reference proteome</keyword>
<feature type="transmembrane region" description="Helical" evidence="1">
    <location>
        <begin position="170"/>
        <end position="203"/>
    </location>
</feature>
<evidence type="ECO:0000313" key="3">
    <source>
        <dbReference type="Proteomes" id="UP001279734"/>
    </source>
</evidence>
<organism evidence="2 3">
    <name type="scientific">Nepenthes gracilis</name>
    <name type="common">Slender pitcher plant</name>
    <dbReference type="NCBI Taxonomy" id="150966"/>
    <lineage>
        <taxon>Eukaryota</taxon>
        <taxon>Viridiplantae</taxon>
        <taxon>Streptophyta</taxon>
        <taxon>Embryophyta</taxon>
        <taxon>Tracheophyta</taxon>
        <taxon>Spermatophyta</taxon>
        <taxon>Magnoliopsida</taxon>
        <taxon>eudicotyledons</taxon>
        <taxon>Gunneridae</taxon>
        <taxon>Pentapetalae</taxon>
        <taxon>Caryophyllales</taxon>
        <taxon>Nepenthaceae</taxon>
        <taxon>Nepenthes</taxon>
    </lineage>
</organism>
<reference evidence="2" key="1">
    <citation type="submission" date="2023-05" db="EMBL/GenBank/DDBJ databases">
        <title>Nepenthes gracilis genome sequencing.</title>
        <authorList>
            <person name="Fukushima K."/>
        </authorList>
    </citation>
    <scope>NUCLEOTIDE SEQUENCE</scope>
    <source>
        <strain evidence="2">SING2019-196</strain>
    </source>
</reference>
<evidence type="ECO:0000313" key="2">
    <source>
        <dbReference type="EMBL" id="GMH01762.1"/>
    </source>
</evidence>
<dbReference type="Proteomes" id="UP001279734">
    <property type="component" value="Unassembled WGS sequence"/>
</dbReference>
<sequence>MEISRDRISLESWSIEGSEEKLYRSISSDFGINSDHQFRSMSALEILRETIKILRYNSAAFMAIATLLISPVSAVSLSNVLVHHSIVNRLSVRLMLVARTSGLPLNHFVKQACQRFSEMTVSTAVSFPLYITLLLLSKVAIVYSVDCSYSKKQFDASKFSVIIRKIWRRVVLTYVWACMVIVGVLTLFLVLLVSICNLFLIISFTPDHIVYPGVTVGLFSQYSLPMLS</sequence>
<keyword evidence="1" id="KW-1133">Transmembrane helix</keyword>
<accession>A0AAD3RZV9</accession>
<feature type="transmembrane region" description="Helical" evidence="1">
    <location>
        <begin position="127"/>
        <end position="149"/>
    </location>
</feature>
<dbReference type="PANTHER" id="PTHR33133:SF1">
    <property type="entry name" value="EXPRESSED PROTEIN-RELATED"/>
    <property type="match status" value="1"/>
</dbReference>
<keyword evidence="1" id="KW-0812">Transmembrane</keyword>
<dbReference type="EMBL" id="BSYO01000003">
    <property type="protein sequence ID" value="GMH01762.1"/>
    <property type="molecule type" value="Genomic_DNA"/>
</dbReference>
<name>A0AAD3RZV9_NEPGR</name>
<gene>
    <name evidence="2" type="ORF">Nepgr_003601</name>
</gene>